<dbReference type="RefSeq" id="WP_008514477.1">
    <property type="nucleotide sequence ID" value="NZ_ACJM01000002.1"/>
</dbReference>
<gene>
    <name evidence="2" type="ORF">DealDRAFT_0462</name>
</gene>
<feature type="domain" description="UPF0033" evidence="1">
    <location>
        <begin position="7"/>
        <end position="73"/>
    </location>
</feature>
<dbReference type="SUPFAM" id="SSF64307">
    <property type="entry name" value="SirA-like"/>
    <property type="match status" value="1"/>
</dbReference>
<dbReference type="STRING" id="555088.DealDRAFT_0462"/>
<name>C0GDP9_DETAL</name>
<proteinExistence type="predicted"/>
<dbReference type="Pfam" id="PF01206">
    <property type="entry name" value="TusA"/>
    <property type="match status" value="1"/>
</dbReference>
<organism evidence="2 3">
    <name type="scientific">Dethiobacter alkaliphilus AHT 1</name>
    <dbReference type="NCBI Taxonomy" id="555088"/>
    <lineage>
        <taxon>Bacteria</taxon>
        <taxon>Bacillati</taxon>
        <taxon>Bacillota</taxon>
        <taxon>Dethiobacteria</taxon>
        <taxon>Dethiobacterales</taxon>
        <taxon>Dethiobacteraceae</taxon>
        <taxon>Dethiobacter</taxon>
    </lineage>
</organism>
<evidence type="ECO:0000259" key="1">
    <source>
        <dbReference type="Pfam" id="PF01206"/>
    </source>
</evidence>
<dbReference type="EMBL" id="ACJM01000002">
    <property type="protein sequence ID" value="EEG78532.1"/>
    <property type="molecule type" value="Genomic_DNA"/>
</dbReference>
<sequence>MTANVNLDVRGLSCPEPVIRTKNALGTGQPALPLTVVADSFVAAENIRRLVTGMGFSCQTREDNSEFVITIDKEV</sequence>
<dbReference type="AlphaFoldDB" id="C0GDP9"/>
<protein>
    <submittedName>
        <fullName evidence="2">SirA family protein</fullName>
    </submittedName>
</protein>
<keyword evidence="3" id="KW-1185">Reference proteome</keyword>
<dbReference type="InterPro" id="IPR001455">
    <property type="entry name" value="TusA-like"/>
</dbReference>
<reference evidence="2 3" key="1">
    <citation type="submission" date="2009-02" db="EMBL/GenBank/DDBJ databases">
        <title>Sequencing of the draft genome and assembly of Dethiobacter alkaliphilus AHT 1.</title>
        <authorList>
            <consortium name="US DOE Joint Genome Institute (JGI-PGF)"/>
            <person name="Lucas S."/>
            <person name="Copeland A."/>
            <person name="Lapidus A."/>
            <person name="Glavina del Rio T."/>
            <person name="Dalin E."/>
            <person name="Tice H."/>
            <person name="Bruce D."/>
            <person name="Goodwin L."/>
            <person name="Pitluck S."/>
            <person name="Larimer F."/>
            <person name="Land M.L."/>
            <person name="Hauser L."/>
            <person name="Muyzer G."/>
        </authorList>
    </citation>
    <scope>NUCLEOTIDE SEQUENCE [LARGE SCALE GENOMIC DNA]</scope>
    <source>
        <strain evidence="2 3">AHT 1</strain>
    </source>
</reference>
<dbReference type="Gene3D" id="3.30.110.40">
    <property type="entry name" value="TusA-like domain"/>
    <property type="match status" value="1"/>
</dbReference>
<evidence type="ECO:0000313" key="3">
    <source>
        <dbReference type="Proteomes" id="UP000006443"/>
    </source>
</evidence>
<accession>C0GDP9</accession>
<evidence type="ECO:0000313" key="2">
    <source>
        <dbReference type="EMBL" id="EEG78532.1"/>
    </source>
</evidence>
<dbReference type="InterPro" id="IPR036868">
    <property type="entry name" value="TusA-like_sf"/>
</dbReference>
<comment type="caution">
    <text evidence="2">The sequence shown here is derived from an EMBL/GenBank/DDBJ whole genome shotgun (WGS) entry which is preliminary data.</text>
</comment>
<dbReference type="Proteomes" id="UP000006443">
    <property type="component" value="Unassembled WGS sequence"/>
</dbReference>